<dbReference type="AlphaFoldDB" id="A0A818E7R7"/>
<reference evidence="1" key="1">
    <citation type="submission" date="2021-02" db="EMBL/GenBank/DDBJ databases">
        <authorList>
            <person name="Nowell W R."/>
        </authorList>
    </citation>
    <scope>NUCLEOTIDE SEQUENCE</scope>
</reference>
<evidence type="ECO:0000313" key="1">
    <source>
        <dbReference type="EMBL" id="CAF3454765.1"/>
    </source>
</evidence>
<sequence length="263" mass="29994">MDEQSMQIFVQEQIKKLTTFGGARDEDVLHWLQDTECIFDQVQLKPSNKYLAVQSYLKGTAGTCFRLHKSNIPDWFMFKKEILELLIEVHQIQTQSPSSPYIRTLPLSTPVTNIDQQSDMLTLSEQPSSHQSVNTESINNSIVDNIPNVISSTITNILRSCSSTVAVNNTPPHEAELKQLESDKTNSCSLNDIHVANDEFIYVSELVKLHAQVTSDNTDIKNHTVNVTFSTNRIYILQIDYTPNSTHLRLREEEKEERKTQVN</sequence>
<accession>A0A818E7R7</accession>
<evidence type="ECO:0000313" key="2">
    <source>
        <dbReference type="Proteomes" id="UP000663869"/>
    </source>
</evidence>
<dbReference type="EMBL" id="CAJNYU010001663">
    <property type="protein sequence ID" value="CAF3454765.1"/>
    <property type="molecule type" value="Genomic_DNA"/>
</dbReference>
<proteinExistence type="predicted"/>
<dbReference type="Proteomes" id="UP000663869">
    <property type="component" value="Unassembled WGS sequence"/>
</dbReference>
<organism evidence="1 2">
    <name type="scientific">Rotaria socialis</name>
    <dbReference type="NCBI Taxonomy" id="392032"/>
    <lineage>
        <taxon>Eukaryota</taxon>
        <taxon>Metazoa</taxon>
        <taxon>Spiralia</taxon>
        <taxon>Gnathifera</taxon>
        <taxon>Rotifera</taxon>
        <taxon>Eurotatoria</taxon>
        <taxon>Bdelloidea</taxon>
        <taxon>Philodinida</taxon>
        <taxon>Philodinidae</taxon>
        <taxon>Rotaria</taxon>
    </lineage>
</organism>
<protein>
    <submittedName>
        <fullName evidence="1">Uncharacterized protein</fullName>
    </submittedName>
</protein>
<name>A0A818E7R7_9BILA</name>
<gene>
    <name evidence="1" type="ORF">FME351_LOCUS13649</name>
</gene>
<comment type="caution">
    <text evidence="1">The sequence shown here is derived from an EMBL/GenBank/DDBJ whole genome shotgun (WGS) entry which is preliminary data.</text>
</comment>